<keyword evidence="4" id="KW-1185">Reference proteome</keyword>
<evidence type="ECO:0000313" key="4">
    <source>
        <dbReference type="Proteomes" id="UP001193389"/>
    </source>
</evidence>
<feature type="domain" description="DDH" evidence="1">
    <location>
        <begin position="23"/>
        <end position="173"/>
    </location>
</feature>
<dbReference type="Gene3D" id="3.10.310.30">
    <property type="match status" value="1"/>
</dbReference>
<dbReference type="EMBL" id="AP018694">
    <property type="protein sequence ID" value="BBE19610.1"/>
    <property type="molecule type" value="Genomic_DNA"/>
</dbReference>
<dbReference type="Pfam" id="PF02272">
    <property type="entry name" value="DHHA1"/>
    <property type="match status" value="1"/>
</dbReference>
<evidence type="ECO:0000259" key="2">
    <source>
        <dbReference type="Pfam" id="PF02272"/>
    </source>
</evidence>
<accession>A0A5K7SDG5</accession>
<gene>
    <name evidence="3" type="ORF">AQPE_3796</name>
</gene>
<dbReference type="SUPFAM" id="SSF64182">
    <property type="entry name" value="DHH phosphoesterases"/>
    <property type="match status" value="1"/>
</dbReference>
<dbReference type="AlphaFoldDB" id="A0A5K7SDG5"/>
<dbReference type="InterPro" id="IPR038763">
    <property type="entry name" value="DHH_sf"/>
</dbReference>
<dbReference type="PANTHER" id="PTHR47618:SF1">
    <property type="entry name" value="BIFUNCTIONAL OLIGORIBONUCLEASE AND PAP PHOSPHATASE NRNA"/>
    <property type="match status" value="1"/>
</dbReference>
<name>A0A5K7SDG5_9BACT</name>
<dbReference type="Pfam" id="PF01368">
    <property type="entry name" value="DHH"/>
    <property type="match status" value="1"/>
</dbReference>
<dbReference type="InterPro" id="IPR003156">
    <property type="entry name" value="DHHA1_dom"/>
</dbReference>
<dbReference type="Proteomes" id="UP001193389">
    <property type="component" value="Chromosome"/>
</dbReference>
<sequence length="344" mass="38795">MERVDIELINCFGQLVRNSSKSIVLVPHMNPDGDAMGSVLGLWRVLKNAGFKVKVVSPTKYPEFYHWLDGHDEVIIHSHHPKQSARAIEESDLLICMDFNQLSRLGDMKSLVENYAGKKILVDHHPYPGDFTDLLISDITFSSTAELIFSLLQSTDLAQYIDRNAATSFFTGIMTDTGSFDFNVSNPSTFEAVAQLTRMGIDQLDIHSKVYDNYSPDRMRLMGFCLSNRMIVYPEYNAACMYITLEDQKAFNFKTGDNEGFVNMPLSIKGVVFSVLFTEKEKYVKASFRSKGEFAVNEVSEKYFNGGGHRNAAGGEFYASLAEALDQFEKLLPEFEARIKLSIK</sequence>
<dbReference type="PANTHER" id="PTHR47618">
    <property type="entry name" value="BIFUNCTIONAL OLIGORIBONUCLEASE AND PAP PHOSPHATASE NRNA"/>
    <property type="match status" value="1"/>
</dbReference>
<dbReference type="GO" id="GO:0003676">
    <property type="term" value="F:nucleic acid binding"/>
    <property type="evidence" value="ECO:0007669"/>
    <property type="project" value="InterPro"/>
</dbReference>
<proteinExistence type="predicted"/>
<evidence type="ECO:0000313" key="3">
    <source>
        <dbReference type="EMBL" id="BBE19610.1"/>
    </source>
</evidence>
<dbReference type="InterPro" id="IPR051319">
    <property type="entry name" value="Oligoribo/pAp-PDE_c-di-AMP_PDE"/>
</dbReference>
<dbReference type="RefSeq" id="WP_318347840.1">
    <property type="nucleotide sequence ID" value="NZ_AP018694.1"/>
</dbReference>
<protein>
    <submittedName>
        <fullName evidence="3">3'-to-5' oligoribonuclease A, Bacillus type</fullName>
    </submittedName>
</protein>
<organism evidence="3 4">
    <name type="scientific">Aquipluma nitroreducens</name>
    <dbReference type="NCBI Taxonomy" id="2010828"/>
    <lineage>
        <taxon>Bacteria</taxon>
        <taxon>Pseudomonadati</taxon>
        <taxon>Bacteroidota</taxon>
        <taxon>Bacteroidia</taxon>
        <taxon>Marinilabiliales</taxon>
        <taxon>Prolixibacteraceae</taxon>
        <taxon>Aquipluma</taxon>
    </lineage>
</organism>
<dbReference type="Gene3D" id="3.90.1640.10">
    <property type="entry name" value="inorganic pyrophosphatase (n-terminal core)"/>
    <property type="match status" value="1"/>
</dbReference>
<evidence type="ECO:0000259" key="1">
    <source>
        <dbReference type="Pfam" id="PF01368"/>
    </source>
</evidence>
<feature type="domain" description="DHHA1" evidence="2">
    <location>
        <begin position="251"/>
        <end position="331"/>
    </location>
</feature>
<reference evidence="3" key="1">
    <citation type="journal article" date="2020" name="Int. J. Syst. Evol. Microbiol.">
        <title>Aquipluma nitroreducens gen. nov. sp. nov., a novel facultatively anaerobic bacterium isolated from a freshwater lake.</title>
        <authorList>
            <person name="Watanabe M."/>
            <person name="Kojima H."/>
            <person name="Fukui M."/>
        </authorList>
    </citation>
    <scope>NUCLEOTIDE SEQUENCE</scope>
    <source>
        <strain evidence="3">MeG22</strain>
    </source>
</reference>
<dbReference type="KEGG" id="anf:AQPE_3796"/>
<dbReference type="InterPro" id="IPR001667">
    <property type="entry name" value="DDH_dom"/>
</dbReference>